<dbReference type="Proteomes" id="UP001176941">
    <property type="component" value="Chromosome 25"/>
</dbReference>
<gene>
    <name evidence="2" type="ORF">MRATA1EN1_LOCUS15004</name>
</gene>
<feature type="region of interest" description="Disordered" evidence="1">
    <location>
        <begin position="90"/>
        <end position="112"/>
    </location>
</feature>
<feature type="region of interest" description="Disordered" evidence="1">
    <location>
        <begin position="1"/>
        <end position="44"/>
    </location>
</feature>
<proteinExistence type="predicted"/>
<name>A0ABN8YWR3_RANTA</name>
<evidence type="ECO:0000313" key="3">
    <source>
        <dbReference type="Proteomes" id="UP001176941"/>
    </source>
</evidence>
<keyword evidence="3" id="KW-1185">Reference proteome</keyword>
<dbReference type="EMBL" id="OX459961">
    <property type="protein sequence ID" value="CAI9166042.1"/>
    <property type="molecule type" value="Genomic_DNA"/>
</dbReference>
<feature type="compositionally biased region" description="Polar residues" evidence="1">
    <location>
        <begin position="21"/>
        <end position="38"/>
    </location>
</feature>
<evidence type="ECO:0000313" key="2">
    <source>
        <dbReference type="EMBL" id="CAI9166042.1"/>
    </source>
</evidence>
<sequence>MSVGSELTGPGGLPSPLPQGAESSCPQHDRFSPQTLGSGSLRRTEVLSELRPRVADLSPLCCRSVSVSVQTEARRGRPRLMGWMVSAHTAVNTRRSPRRLGAASEQPLRSGG</sequence>
<evidence type="ECO:0000256" key="1">
    <source>
        <dbReference type="SAM" id="MobiDB-lite"/>
    </source>
</evidence>
<organism evidence="2 3">
    <name type="scientific">Rangifer tarandus platyrhynchus</name>
    <name type="common">Svalbard reindeer</name>
    <dbReference type="NCBI Taxonomy" id="3082113"/>
    <lineage>
        <taxon>Eukaryota</taxon>
        <taxon>Metazoa</taxon>
        <taxon>Chordata</taxon>
        <taxon>Craniata</taxon>
        <taxon>Vertebrata</taxon>
        <taxon>Euteleostomi</taxon>
        <taxon>Mammalia</taxon>
        <taxon>Eutheria</taxon>
        <taxon>Laurasiatheria</taxon>
        <taxon>Artiodactyla</taxon>
        <taxon>Ruminantia</taxon>
        <taxon>Pecora</taxon>
        <taxon>Cervidae</taxon>
        <taxon>Odocoileinae</taxon>
        <taxon>Rangifer</taxon>
    </lineage>
</organism>
<accession>A0ABN8YWR3</accession>
<reference evidence="2" key="1">
    <citation type="submission" date="2023-04" db="EMBL/GenBank/DDBJ databases">
        <authorList>
            <consortium name="ELIXIR-Norway"/>
        </authorList>
    </citation>
    <scope>NUCLEOTIDE SEQUENCE [LARGE SCALE GENOMIC DNA]</scope>
</reference>
<protein>
    <submittedName>
        <fullName evidence="2">Uncharacterized protein</fullName>
    </submittedName>
</protein>